<dbReference type="Proteomes" id="UP000095009">
    <property type="component" value="Unassembled WGS sequence"/>
</dbReference>
<organism evidence="10 11">
    <name type="scientific">Nadsonia fulvescens var. elongata DSM 6958</name>
    <dbReference type="NCBI Taxonomy" id="857566"/>
    <lineage>
        <taxon>Eukaryota</taxon>
        <taxon>Fungi</taxon>
        <taxon>Dikarya</taxon>
        <taxon>Ascomycota</taxon>
        <taxon>Saccharomycotina</taxon>
        <taxon>Dipodascomycetes</taxon>
        <taxon>Dipodascales</taxon>
        <taxon>Dipodascales incertae sedis</taxon>
        <taxon>Nadsonia</taxon>
    </lineage>
</organism>
<evidence type="ECO:0000256" key="4">
    <source>
        <dbReference type="ARBA" id="ARBA00022454"/>
    </source>
</evidence>
<dbReference type="InterPro" id="IPR036388">
    <property type="entry name" value="WH-like_DNA-bd_sf"/>
</dbReference>
<gene>
    <name evidence="10" type="ORF">NADFUDRAFT_48166</name>
</gene>
<dbReference type="GO" id="GO:0031492">
    <property type="term" value="F:nucleosomal DNA binding"/>
    <property type="evidence" value="ECO:0007669"/>
    <property type="project" value="TreeGrafter"/>
</dbReference>
<evidence type="ECO:0000256" key="5">
    <source>
        <dbReference type="ARBA" id="ARBA00023125"/>
    </source>
</evidence>
<evidence type="ECO:0000256" key="8">
    <source>
        <dbReference type="SAM" id="MobiDB-lite"/>
    </source>
</evidence>
<dbReference type="Pfam" id="PF00538">
    <property type="entry name" value="Linker_histone"/>
    <property type="match status" value="1"/>
</dbReference>
<dbReference type="CDD" id="cd00073">
    <property type="entry name" value="H15"/>
    <property type="match status" value="1"/>
</dbReference>
<dbReference type="GO" id="GO:0003690">
    <property type="term" value="F:double-stranded DNA binding"/>
    <property type="evidence" value="ECO:0007669"/>
    <property type="project" value="TreeGrafter"/>
</dbReference>
<feature type="region of interest" description="Disordered" evidence="8">
    <location>
        <begin position="73"/>
        <end position="189"/>
    </location>
</feature>
<dbReference type="GO" id="GO:0045910">
    <property type="term" value="P:negative regulation of DNA recombination"/>
    <property type="evidence" value="ECO:0007669"/>
    <property type="project" value="TreeGrafter"/>
</dbReference>
<dbReference type="InterPro" id="IPR005819">
    <property type="entry name" value="H1/H5"/>
</dbReference>
<evidence type="ECO:0000313" key="11">
    <source>
        <dbReference type="Proteomes" id="UP000095009"/>
    </source>
</evidence>
<keyword evidence="6 7" id="KW-0539">Nucleus</keyword>
<dbReference type="PRINTS" id="PR00624">
    <property type="entry name" value="HISTONEH5"/>
</dbReference>
<evidence type="ECO:0000256" key="3">
    <source>
        <dbReference type="ARBA" id="ARBA00020833"/>
    </source>
</evidence>
<keyword evidence="11" id="KW-1185">Reference proteome</keyword>
<keyword evidence="5 7" id="KW-0238">DNA-binding</keyword>
<evidence type="ECO:0000256" key="6">
    <source>
        <dbReference type="ARBA" id="ARBA00023242"/>
    </source>
</evidence>
<name>A0A1E3PD31_9ASCO</name>
<dbReference type="InterPro" id="IPR036390">
    <property type="entry name" value="WH_DNA-bd_sf"/>
</dbReference>
<dbReference type="Gene3D" id="1.10.10.10">
    <property type="entry name" value="Winged helix-like DNA-binding domain superfamily/Winged helix DNA-binding domain"/>
    <property type="match status" value="1"/>
</dbReference>
<dbReference type="GO" id="GO:0006334">
    <property type="term" value="P:nucleosome assembly"/>
    <property type="evidence" value="ECO:0007669"/>
    <property type="project" value="InterPro"/>
</dbReference>
<evidence type="ECO:0000313" key="10">
    <source>
        <dbReference type="EMBL" id="ODQ63271.1"/>
    </source>
</evidence>
<feature type="domain" description="H15" evidence="9">
    <location>
        <begin position="15"/>
        <end position="87"/>
    </location>
</feature>
<comment type="subcellular location">
    <subcellularLocation>
        <location evidence="2">Chromosome</location>
    </subcellularLocation>
    <subcellularLocation>
        <location evidence="1 7">Nucleus</location>
    </subcellularLocation>
</comment>
<evidence type="ECO:0000256" key="1">
    <source>
        <dbReference type="ARBA" id="ARBA00004123"/>
    </source>
</evidence>
<evidence type="ECO:0000256" key="2">
    <source>
        <dbReference type="ARBA" id="ARBA00004286"/>
    </source>
</evidence>
<evidence type="ECO:0000256" key="7">
    <source>
        <dbReference type="RuleBase" id="RU003894"/>
    </source>
</evidence>
<proteinExistence type="inferred from homology"/>
<feature type="compositionally biased region" description="Low complexity" evidence="8">
    <location>
        <begin position="114"/>
        <end position="132"/>
    </location>
</feature>
<reference evidence="10 11" key="1">
    <citation type="journal article" date="2016" name="Proc. Natl. Acad. Sci. U.S.A.">
        <title>Comparative genomics of biotechnologically important yeasts.</title>
        <authorList>
            <person name="Riley R."/>
            <person name="Haridas S."/>
            <person name="Wolfe K.H."/>
            <person name="Lopes M.R."/>
            <person name="Hittinger C.T."/>
            <person name="Goeker M."/>
            <person name="Salamov A.A."/>
            <person name="Wisecaver J.H."/>
            <person name="Long T.M."/>
            <person name="Calvey C.H."/>
            <person name="Aerts A.L."/>
            <person name="Barry K.W."/>
            <person name="Choi C."/>
            <person name="Clum A."/>
            <person name="Coughlan A.Y."/>
            <person name="Deshpande S."/>
            <person name="Douglass A.P."/>
            <person name="Hanson S.J."/>
            <person name="Klenk H.-P."/>
            <person name="LaButti K.M."/>
            <person name="Lapidus A."/>
            <person name="Lindquist E.A."/>
            <person name="Lipzen A.M."/>
            <person name="Meier-Kolthoff J.P."/>
            <person name="Ohm R.A."/>
            <person name="Otillar R.P."/>
            <person name="Pangilinan J.L."/>
            <person name="Peng Y."/>
            <person name="Rokas A."/>
            <person name="Rosa C.A."/>
            <person name="Scheuner C."/>
            <person name="Sibirny A.A."/>
            <person name="Slot J.C."/>
            <person name="Stielow J.B."/>
            <person name="Sun H."/>
            <person name="Kurtzman C.P."/>
            <person name="Blackwell M."/>
            <person name="Grigoriev I.V."/>
            <person name="Jeffries T.W."/>
        </authorList>
    </citation>
    <scope>NUCLEOTIDE SEQUENCE [LARGE SCALE GENOMIC DNA]</scope>
    <source>
        <strain evidence="10 11">DSM 6958</strain>
    </source>
</reference>
<dbReference type="STRING" id="857566.A0A1E3PD31"/>
<comment type="similarity">
    <text evidence="7">Belongs to the histone H1/H5 family.</text>
</comment>
<evidence type="ECO:0000259" key="9">
    <source>
        <dbReference type="PROSITE" id="PS51504"/>
    </source>
</evidence>
<dbReference type="SMART" id="SM00526">
    <property type="entry name" value="H15"/>
    <property type="match status" value="1"/>
</dbReference>
<dbReference type="EMBL" id="KV454415">
    <property type="protein sequence ID" value="ODQ63271.1"/>
    <property type="molecule type" value="Genomic_DNA"/>
</dbReference>
<keyword evidence="4 7" id="KW-0158">Chromosome</keyword>
<accession>A0A1E3PD31</accession>
<feature type="compositionally biased region" description="Basic and acidic residues" evidence="8">
    <location>
        <begin position="90"/>
        <end position="113"/>
    </location>
</feature>
<dbReference type="PANTHER" id="PTHR11467:SF36">
    <property type="entry name" value="HISTONE 24-RELATED"/>
    <property type="match status" value="1"/>
</dbReference>
<dbReference type="AlphaFoldDB" id="A0A1E3PD31"/>
<dbReference type="PANTHER" id="PTHR11467">
    <property type="entry name" value="HISTONE H1"/>
    <property type="match status" value="1"/>
</dbReference>
<dbReference type="InterPro" id="IPR005818">
    <property type="entry name" value="Histone_H1/H5_H15"/>
</dbReference>
<dbReference type="GO" id="GO:0030261">
    <property type="term" value="P:chromosome condensation"/>
    <property type="evidence" value="ECO:0007669"/>
    <property type="project" value="TreeGrafter"/>
</dbReference>
<dbReference type="PROSITE" id="PS51504">
    <property type="entry name" value="H15"/>
    <property type="match status" value="1"/>
</dbReference>
<dbReference type="OrthoDB" id="1110759at2759"/>
<dbReference type="GO" id="GO:0005634">
    <property type="term" value="C:nucleus"/>
    <property type="evidence" value="ECO:0007669"/>
    <property type="project" value="UniProtKB-SubCell"/>
</dbReference>
<dbReference type="GO" id="GO:0000786">
    <property type="term" value="C:nucleosome"/>
    <property type="evidence" value="ECO:0007669"/>
    <property type="project" value="InterPro"/>
</dbReference>
<dbReference type="SUPFAM" id="SSF46785">
    <property type="entry name" value="Winged helix' DNA-binding domain"/>
    <property type="match status" value="1"/>
</dbReference>
<feature type="compositionally biased region" description="Low complexity" evidence="8">
    <location>
        <begin position="163"/>
        <end position="180"/>
    </location>
</feature>
<dbReference type="GO" id="GO:0030527">
    <property type="term" value="F:structural constituent of chromatin"/>
    <property type="evidence" value="ECO:0007669"/>
    <property type="project" value="InterPro"/>
</dbReference>
<protein>
    <recommendedName>
        <fullName evidence="3">Histone H1</fullName>
    </recommendedName>
</protein>
<sequence length="189" mass="20061">MTTKVATMPVDTKTSKLSYKDMIKSAIAELKERNGSSRHALKKYLQAHYDITSGNFDSLFNMAIRKGVDAGDFVQPKGASGPLKINKVKATAEKKEPAPKKGPAAKKESESPKKAPVAPKKTVTPPKKASVTSKKETGSPKKAVPKKSAAKKEIEAPKKAAPKKTATAGVTKKATPATKKAAPKKVAKK</sequence>